<dbReference type="OrthoDB" id="8996492at2"/>
<keyword evidence="3" id="KW-1185">Reference proteome</keyword>
<proteinExistence type="predicted"/>
<evidence type="ECO:0000259" key="1">
    <source>
        <dbReference type="Pfam" id="PF01882"/>
    </source>
</evidence>
<feature type="domain" description="DUF58" evidence="1">
    <location>
        <begin position="47"/>
        <end position="252"/>
    </location>
</feature>
<organism evidence="2 3">
    <name type="scientific">Methylobacillus rhizosphaerae</name>
    <dbReference type="NCBI Taxonomy" id="551994"/>
    <lineage>
        <taxon>Bacteria</taxon>
        <taxon>Pseudomonadati</taxon>
        <taxon>Pseudomonadota</taxon>
        <taxon>Betaproteobacteria</taxon>
        <taxon>Nitrosomonadales</taxon>
        <taxon>Methylophilaceae</taxon>
        <taxon>Methylobacillus</taxon>
    </lineage>
</organism>
<reference evidence="3" key="1">
    <citation type="submission" date="2017-06" db="EMBL/GenBank/DDBJ databases">
        <authorList>
            <person name="Varghese N."/>
            <person name="Submissions S."/>
        </authorList>
    </citation>
    <scope>NUCLEOTIDE SEQUENCE [LARGE SCALE GENOMIC DNA]</scope>
    <source>
        <strain evidence="3">Ca-68</strain>
    </source>
</reference>
<protein>
    <recommendedName>
        <fullName evidence="1">DUF58 domain-containing protein</fullName>
    </recommendedName>
</protein>
<dbReference type="InterPro" id="IPR002881">
    <property type="entry name" value="DUF58"/>
</dbReference>
<evidence type="ECO:0000313" key="2">
    <source>
        <dbReference type="EMBL" id="SNR94346.1"/>
    </source>
</evidence>
<sequence length="287" mass="32821">MIAIPEKSFTYSIPWKSDNHHLGDHPGNQRGIGFEYRGNVPLVDYPDTRRMDISRSLRDPFEQIQVRLFNQESPTPVYILCDMSSSMQFKGQIRKLDLAVEIAASIGSAVAHAGDVYSFIGYHEKVLAETLLPMGNRLSELLAQLCQVAACEDMGRNSAGVLDVPQYLGQKKSLVFWLSDFHMPLEHVDQTLTAMSAHQVIPVVLWDEHEVSRLPRLGFSNMIDPETGVSRNMFFTSALRQRIEEMYAERQHTLQQLFLKFDSPALYITDDYHPDLMTNYFEQYLSL</sequence>
<dbReference type="Proteomes" id="UP000198305">
    <property type="component" value="Unassembled WGS sequence"/>
</dbReference>
<dbReference type="RefSeq" id="WP_089375968.1">
    <property type="nucleotide sequence ID" value="NZ_FZOA01000007.1"/>
</dbReference>
<name>A0A239AFA9_9PROT</name>
<gene>
    <name evidence="2" type="ORF">SAMN05192560_1888</name>
</gene>
<dbReference type="PANTHER" id="PTHR33608">
    <property type="entry name" value="BLL2464 PROTEIN"/>
    <property type="match status" value="1"/>
</dbReference>
<evidence type="ECO:0000313" key="3">
    <source>
        <dbReference type="Proteomes" id="UP000198305"/>
    </source>
</evidence>
<dbReference type="AlphaFoldDB" id="A0A239AFA9"/>
<dbReference type="EMBL" id="FZOA01000007">
    <property type="protein sequence ID" value="SNR94346.1"/>
    <property type="molecule type" value="Genomic_DNA"/>
</dbReference>
<dbReference type="Pfam" id="PF01882">
    <property type="entry name" value="DUF58"/>
    <property type="match status" value="1"/>
</dbReference>
<dbReference type="PANTHER" id="PTHR33608:SF14">
    <property type="entry name" value="POSSIBLE CONSERVED SECRETED PROTEIN"/>
    <property type="match status" value="1"/>
</dbReference>
<accession>A0A239AFA9</accession>